<dbReference type="EMBL" id="CM042891">
    <property type="protein sequence ID" value="KAI4304910.1"/>
    <property type="molecule type" value="Genomic_DNA"/>
</dbReference>
<reference evidence="2" key="1">
    <citation type="journal article" date="2023" name="Front. Plant Sci.">
        <title>Chromosomal-level genome assembly of Melastoma candidum provides insights into trichome evolution.</title>
        <authorList>
            <person name="Zhong Y."/>
            <person name="Wu W."/>
            <person name="Sun C."/>
            <person name="Zou P."/>
            <person name="Liu Y."/>
            <person name="Dai S."/>
            <person name="Zhou R."/>
        </authorList>
    </citation>
    <scope>NUCLEOTIDE SEQUENCE [LARGE SCALE GENOMIC DNA]</scope>
</reference>
<protein>
    <submittedName>
        <fullName evidence="1">Uncharacterized protein</fullName>
    </submittedName>
</protein>
<evidence type="ECO:0000313" key="2">
    <source>
        <dbReference type="Proteomes" id="UP001057402"/>
    </source>
</evidence>
<proteinExistence type="predicted"/>
<name>A0ACB9L5X1_9MYRT</name>
<accession>A0ACB9L5X1</accession>
<keyword evidence="2" id="KW-1185">Reference proteome</keyword>
<dbReference type="Proteomes" id="UP001057402">
    <property type="component" value="Chromosome 12"/>
</dbReference>
<organism evidence="1 2">
    <name type="scientific">Melastoma candidum</name>
    <dbReference type="NCBI Taxonomy" id="119954"/>
    <lineage>
        <taxon>Eukaryota</taxon>
        <taxon>Viridiplantae</taxon>
        <taxon>Streptophyta</taxon>
        <taxon>Embryophyta</taxon>
        <taxon>Tracheophyta</taxon>
        <taxon>Spermatophyta</taxon>
        <taxon>Magnoliopsida</taxon>
        <taxon>eudicotyledons</taxon>
        <taxon>Gunneridae</taxon>
        <taxon>Pentapetalae</taxon>
        <taxon>rosids</taxon>
        <taxon>malvids</taxon>
        <taxon>Myrtales</taxon>
        <taxon>Melastomataceae</taxon>
        <taxon>Melastomatoideae</taxon>
        <taxon>Melastomateae</taxon>
        <taxon>Melastoma</taxon>
    </lineage>
</organism>
<evidence type="ECO:0000313" key="1">
    <source>
        <dbReference type="EMBL" id="KAI4304910.1"/>
    </source>
</evidence>
<comment type="caution">
    <text evidence="1">The sequence shown here is derived from an EMBL/GenBank/DDBJ whole genome shotgun (WGS) entry which is preliminary data.</text>
</comment>
<sequence length="89" mass="9072">MGFGPGKVVDAVDGVEGETGGDWGRSSAAGEGEDVESTVAENAEVLGGSDGEEIGVERGELDGVPFKKTASLLNGRSDGDVYPVNRVIF</sequence>
<gene>
    <name evidence="1" type="ORF">MLD38_040367</name>
</gene>